<feature type="domain" description="Protein Lines C-terminal" evidence="2">
    <location>
        <begin position="648"/>
        <end position="683"/>
    </location>
</feature>
<dbReference type="EMBL" id="SDMP01000001">
    <property type="protein sequence ID" value="RYR80095.1"/>
    <property type="molecule type" value="Genomic_DNA"/>
</dbReference>
<name>A0A445EXE0_ARAHY</name>
<evidence type="ECO:0000259" key="1">
    <source>
        <dbReference type="Pfam" id="PF14694"/>
    </source>
</evidence>
<gene>
    <name evidence="3" type="ORF">Ahy_A01g004875</name>
</gene>
<dbReference type="InterPro" id="IPR024875">
    <property type="entry name" value="Protein_Lines"/>
</dbReference>
<evidence type="ECO:0000313" key="4">
    <source>
        <dbReference type="Proteomes" id="UP000289738"/>
    </source>
</evidence>
<reference evidence="3 4" key="1">
    <citation type="submission" date="2019-01" db="EMBL/GenBank/DDBJ databases">
        <title>Sequencing of cultivated peanut Arachis hypogaea provides insights into genome evolution and oil improvement.</title>
        <authorList>
            <person name="Chen X."/>
        </authorList>
    </citation>
    <scope>NUCLEOTIDE SEQUENCE [LARGE SCALE GENOMIC DNA]</scope>
    <source>
        <strain evidence="4">cv. Fuhuasheng</strain>
        <tissue evidence="3">Leaves</tissue>
    </source>
</reference>
<dbReference type="Proteomes" id="UP000289738">
    <property type="component" value="Chromosome A01"/>
</dbReference>
<dbReference type="PANTHER" id="PTHR16057:SF1">
    <property type="entry name" value="PROTEIN LINES HOMOLOG 1"/>
    <property type="match status" value="1"/>
</dbReference>
<dbReference type="Pfam" id="PF14695">
    <property type="entry name" value="LINES_C"/>
    <property type="match status" value="1"/>
</dbReference>
<evidence type="ECO:0000313" key="3">
    <source>
        <dbReference type="EMBL" id="RYR80095.1"/>
    </source>
</evidence>
<comment type="caution">
    <text evidence="3">The sequence shown here is derived from an EMBL/GenBank/DDBJ whole genome shotgun (WGS) entry which is preliminary data.</text>
</comment>
<sequence>MFPAGELSWLCRLVVETLNPYTEPDAFSSICKQKEKELLLASSQVVRKIQLRIREFDSHIESTATKPVPNDDGLFCSDHHFSAHQCLSAIVTKMMTLLTIKDEFVRHVAVNALVLTSQFVLKSGNKWDEFIKLWCRLLEMSITKMLLPLSTHYIGSEKCGFDSSDVNFLMQFGLKNCDWSTVAGITQVLRVICKGLKEEDYDDELLKVYYDSVNSCFSKVPWDLLDEYWSRDIDGSNESSDSGALEPRIKFLGAFLQLLCSLIDRNDFWETDCESAYANKHPLIGKICNLIPRLVTWCLVKQEDRADTCIVHYLKHKLLTLMIRLGSLISPDGSVCLSWLDLLHNFFQELLKKPLNQFQSEQDDCLEGSPFLLSLSNGESCWMHSSHLQRQAVFLLLHCSFSFIRQRGVNAGHRNCPTSCSCFKENQDSELDSFYKRKGSLELYKWVQAHLPTEISINHEMYLAICMNFMSSFLQLYLREDDLLFEVMLQLLSISSCLQQQFDIKEALYQDVKKEFLFDLLDIFNPVHLFHLFLSEASVNIHYDHQVLLDYLISKDTGISCAKYLLRCLCLICDSWDLFVESPLVGEYYSKSSCKRRKLSGDGIDFVADEIPTSVDNYRSTTLHSKNYEKDIEYCFKHYDIKPFKNAAECLLSLYNSIESLHQKDLFPYNPEVLLKRLRKFQEFCWQEQRFHGERTEK</sequence>
<dbReference type="Pfam" id="PF14694">
    <property type="entry name" value="LINES_N"/>
    <property type="match status" value="1"/>
</dbReference>
<organism evidence="3 4">
    <name type="scientific">Arachis hypogaea</name>
    <name type="common">Peanut</name>
    <dbReference type="NCBI Taxonomy" id="3818"/>
    <lineage>
        <taxon>Eukaryota</taxon>
        <taxon>Viridiplantae</taxon>
        <taxon>Streptophyta</taxon>
        <taxon>Embryophyta</taxon>
        <taxon>Tracheophyta</taxon>
        <taxon>Spermatophyta</taxon>
        <taxon>Magnoliopsida</taxon>
        <taxon>eudicotyledons</taxon>
        <taxon>Gunneridae</taxon>
        <taxon>Pentapetalae</taxon>
        <taxon>rosids</taxon>
        <taxon>fabids</taxon>
        <taxon>Fabales</taxon>
        <taxon>Fabaceae</taxon>
        <taxon>Papilionoideae</taxon>
        <taxon>50 kb inversion clade</taxon>
        <taxon>dalbergioids sensu lato</taxon>
        <taxon>Dalbergieae</taxon>
        <taxon>Pterocarpus clade</taxon>
        <taxon>Arachis</taxon>
    </lineage>
</organism>
<dbReference type="STRING" id="3818.A0A445EXE0"/>
<evidence type="ECO:0008006" key="5">
    <source>
        <dbReference type="Google" id="ProtNLM"/>
    </source>
</evidence>
<proteinExistence type="predicted"/>
<protein>
    <recommendedName>
        <fullName evidence="5">Protein Lines C-terminal domain-containing protein</fullName>
    </recommendedName>
</protein>
<keyword evidence="4" id="KW-1185">Reference proteome</keyword>
<feature type="domain" description="Protein Lines N-terminal" evidence="1">
    <location>
        <begin position="465"/>
        <end position="581"/>
    </location>
</feature>
<dbReference type="InterPro" id="IPR032794">
    <property type="entry name" value="LINES_N"/>
</dbReference>
<evidence type="ECO:0000259" key="2">
    <source>
        <dbReference type="Pfam" id="PF14695"/>
    </source>
</evidence>
<dbReference type="InterPro" id="IPR029415">
    <property type="entry name" value="Lines_C"/>
</dbReference>
<dbReference type="PANTHER" id="PTHR16057">
    <property type="entry name" value="WINS1, 2 PROTEIN"/>
    <property type="match status" value="1"/>
</dbReference>
<accession>A0A445EXE0</accession>
<dbReference type="AlphaFoldDB" id="A0A445EXE0"/>